<name>A0A7C9JPX5_9BACT</name>
<protein>
    <submittedName>
        <fullName evidence="2">ParA family protein</fullName>
    </submittedName>
</protein>
<dbReference type="InterPro" id="IPR002586">
    <property type="entry name" value="CobQ/CobB/MinD/ParA_Nub-bd_dom"/>
</dbReference>
<dbReference type="InterPro" id="IPR050678">
    <property type="entry name" value="DNA_Partitioning_ATPase"/>
</dbReference>
<dbReference type="PANTHER" id="PTHR13696:SF96">
    <property type="entry name" value="COBQ_COBB_MIND_PARA NUCLEOTIDE BINDING DOMAIN-CONTAINING PROTEIN"/>
    <property type="match status" value="1"/>
</dbReference>
<gene>
    <name evidence="2" type="ORF">D1639_03420</name>
</gene>
<comment type="caution">
    <text evidence="2">The sequence shown here is derived from an EMBL/GenBank/DDBJ whole genome shotgun (WGS) entry which is preliminary data.</text>
</comment>
<dbReference type="PANTHER" id="PTHR13696">
    <property type="entry name" value="P-LOOP CONTAINING NUCLEOSIDE TRIPHOSPHATE HYDROLASE"/>
    <property type="match status" value="1"/>
</dbReference>
<evidence type="ECO:0000313" key="2">
    <source>
        <dbReference type="EMBL" id="NBI34095.1"/>
    </source>
</evidence>
<evidence type="ECO:0000259" key="1">
    <source>
        <dbReference type="Pfam" id="PF01656"/>
    </source>
</evidence>
<dbReference type="Pfam" id="PF01656">
    <property type="entry name" value="CbiA"/>
    <property type="match status" value="1"/>
</dbReference>
<dbReference type="EMBL" id="QWKH01000014">
    <property type="protein sequence ID" value="NBI34095.1"/>
    <property type="molecule type" value="Genomic_DNA"/>
</dbReference>
<dbReference type="PIRSF" id="PIRSF009320">
    <property type="entry name" value="Nuc_binding_HP_1000"/>
    <property type="match status" value="1"/>
</dbReference>
<feature type="domain" description="CobQ/CobB/MinD/ParA nucleotide binding" evidence="1">
    <location>
        <begin position="3"/>
        <end position="172"/>
    </location>
</feature>
<dbReference type="CDD" id="cd02042">
    <property type="entry name" value="ParAB_family"/>
    <property type="match status" value="1"/>
</dbReference>
<reference evidence="2" key="1">
    <citation type="submission" date="2018-08" db="EMBL/GenBank/DDBJ databases">
        <title>Murine metabolic-syndrome-specific gut microbial biobank.</title>
        <authorList>
            <person name="Liu C."/>
        </authorList>
    </citation>
    <scope>NUCLEOTIDE SEQUENCE [LARGE SCALE GENOMIC DNA]</scope>
    <source>
        <strain evidence="2">Z82</strain>
    </source>
</reference>
<accession>A0A7C9JPX5</accession>
<proteinExistence type="predicted"/>
<dbReference type="SUPFAM" id="SSF52540">
    <property type="entry name" value="P-loop containing nucleoside triphosphate hydrolases"/>
    <property type="match status" value="1"/>
</dbReference>
<sequence>MIVAISNIKGGVGKTTTAIGLATAAQRRGFGVAVIDVDPTASASAWAAEAAEDGEALPFPVTPGNVVTLKGLAPAKGEWVFIDCPPLGQLADAAISAADFVVVPAQTTSADIMKTFQAQEVLEATGKPYAIVVTRAVPNEIGHKEALALFEERDVSYFETQIPQRAAIKRAFGYNFGQDLYGYDKLFEELEGAIA</sequence>
<organism evidence="2">
    <name type="scientific">Muribaculaceae bacterium Z82</name>
    <dbReference type="NCBI Taxonomy" id="2304548"/>
    <lineage>
        <taxon>Bacteria</taxon>
        <taxon>Pseudomonadati</taxon>
        <taxon>Bacteroidota</taxon>
        <taxon>Bacteroidia</taxon>
        <taxon>Bacteroidales</taxon>
        <taxon>Muribaculaceae</taxon>
    </lineage>
</organism>
<dbReference type="InterPro" id="IPR027417">
    <property type="entry name" value="P-loop_NTPase"/>
</dbReference>
<dbReference type="Gene3D" id="3.40.50.300">
    <property type="entry name" value="P-loop containing nucleotide triphosphate hydrolases"/>
    <property type="match status" value="1"/>
</dbReference>
<dbReference type="AlphaFoldDB" id="A0A7C9JPX5"/>